<proteinExistence type="predicted"/>
<organism evidence="1 2">
    <name type="scientific">Galliscardovia ingluviei</name>
    <dbReference type="NCBI Taxonomy" id="1769422"/>
    <lineage>
        <taxon>Bacteria</taxon>
        <taxon>Bacillati</taxon>
        <taxon>Actinomycetota</taxon>
        <taxon>Actinomycetes</taxon>
        <taxon>Bifidobacteriales</taxon>
        <taxon>Bifidobacteriaceae</taxon>
        <taxon>Galliscardovia</taxon>
    </lineage>
</organism>
<dbReference type="EMBL" id="BMDH01000001">
    <property type="protein sequence ID" value="GGI13270.1"/>
    <property type="molecule type" value="Genomic_DNA"/>
</dbReference>
<dbReference type="AlphaFoldDB" id="A0A8J3AG53"/>
<dbReference type="InterPro" id="IPR021555">
    <property type="entry name" value="DUF3000"/>
</dbReference>
<dbReference type="RefSeq" id="WP_188354658.1">
    <property type="nucleotide sequence ID" value="NZ_BMDH01000001.1"/>
</dbReference>
<evidence type="ECO:0000313" key="1">
    <source>
        <dbReference type="EMBL" id="GGI13270.1"/>
    </source>
</evidence>
<dbReference type="Proteomes" id="UP000619536">
    <property type="component" value="Unassembled WGS sequence"/>
</dbReference>
<evidence type="ECO:0000313" key="2">
    <source>
        <dbReference type="Proteomes" id="UP000619536"/>
    </source>
</evidence>
<gene>
    <name evidence="1" type="ORF">GCM10007377_05120</name>
</gene>
<dbReference type="Pfam" id="PF11452">
    <property type="entry name" value="DUF3000"/>
    <property type="match status" value="1"/>
</dbReference>
<sequence>MADIFRFTGESVYKDASVVASQVHSSTAMLAHAPIHHHRPPRAVLMAVQSVRTMMKRGSIAYSEIAVPPSLGDYGIGVAIEDFHHCTRDICPICGKRAVQSMPASGWVLIAYRDVPVQAWHSQWRCVAGATLPMIAHASQTDTQHVEQHLSQSVIATVRKTLRDIPMLPSFDQSLGGTVSVVRNTAFGTVHAADISEPIATVELRVSWTPKFADITRPDAASYIDAWVKVLLQLHTQRMGIVE</sequence>
<comment type="caution">
    <text evidence="1">The sequence shown here is derived from an EMBL/GenBank/DDBJ whole genome shotgun (WGS) entry which is preliminary data.</text>
</comment>
<reference evidence="1" key="1">
    <citation type="journal article" date="2014" name="Int. J. Syst. Evol. Microbiol.">
        <title>Complete genome sequence of Corynebacterium casei LMG S-19264T (=DSM 44701T), isolated from a smear-ripened cheese.</title>
        <authorList>
            <consortium name="US DOE Joint Genome Institute (JGI-PGF)"/>
            <person name="Walter F."/>
            <person name="Albersmeier A."/>
            <person name="Kalinowski J."/>
            <person name="Ruckert C."/>
        </authorList>
    </citation>
    <scope>NUCLEOTIDE SEQUENCE</scope>
    <source>
        <strain evidence="1">CCM 8606</strain>
    </source>
</reference>
<protein>
    <submittedName>
        <fullName evidence="1">Uncharacterized protein</fullName>
    </submittedName>
</protein>
<keyword evidence="2" id="KW-1185">Reference proteome</keyword>
<name>A0A8J3AG53_9BIFI</name>
<reference evidence="1" key="2">
    <citation type="submission" date="2020-09" db="EMBL/GenBank/DDBJ databases">
        <authorList>
            <person name="Sun Q."/>
            <person name="Sedlacek I."/>
        </authorList>
    </citation>
    <scope>NUCLEOTIDE SEQUENCE</scope>
    <source>
        <strain evidence="1">CCM 8606</strain>
    </source>
</reference>
<accession>A0A8J3AG53</accession>